<accession>A0A2T4YPQ9</accession>
<proteinExistence type="predicted"/>
<sequence>MSTKVTGKSALSSSERLRRARSNQYCAAIRELDVGGHSISPKRLAAISDAVAAEFPDGPGSWPLGWVGKCYLGVPYEVHLLDVTGQIVQHFKVGESLPDNMERARRLAASGRYVVIEVFSDRVVAVAADGTTAVSA</sequence>
<dbReference type="EMBL" id="PZZN01000002">
    <property type="protein sequence ID" value="PTM45498.1"/>
    <property type="molecule type" value="Genomic_DNA"/>
</dbReference>
<evidence type="ECO:0000313" key="1">
    <source>
        <dbReference type="EMBL" id="PTM45498.1"/>
    </source>
</evidence>
<reference evidence="1 2" key="1">
    <citation type="submission" date="2018-04" db="EMBL/GenBank/DDBJ databases">
        <title>Genomic Encyclopedia of Type Strains, Phase III (KMG-III): the genomes of soil and plant-associated and newly described type strains.</title>
        <authorList>
            <person name="Whitman W."/>
        </authorList>
    </citation>
    <scope>NUCLEOTIDE SEQUENCE [LARGE SCALE GENOMIC DNA]</scope>
    <source>
        <strain evidence="1 2">NW12</strain>
    </source>
</reference>
<dbReference type="Proteomes" id="UP000240996">
    <property type="component" value="Unassembled WGS sequence"/>
</dbReference>
<gene>
    <name evidence="1" type="ORF">C8J24_1719</name>
</gene>
<dbReference type="AlphaFoldDB" id="A0A2T4YPQ9"/>
<name>A0A2T4YPQ9_9SPHN</name>
<comment type="caution">
    <text evidence="1">The sequence shown here is derived from an EMBL/GenBank/DDBJ whole genome shotgun (WGS) entry which is preliminary data.</text>
</comment>
<organism evidence="1 2">
    <name type="scientific">Sphingomonas aerolata</name>
    <dbReference type="NCBI Taxonomy" id="185951"/>
    <lineage>
        <taxon>Bacteria</taxon>
        <taxon>Pseudomonadati</taxon>
        <taxon>Pseudomonadota</taxon>
        <taxon>Alphaproteobacteria</taxon>
        <taxon>Sphingomonadales</taxon>
        <taxon>Sphingomonadaceae</taxon>
        <taxon>Sphingomonas</taxon>
    </lineage>
</organism>
<protein>
    <submittedName>
        <fullName evidence="1">Uncharacterized protein</fullName>
    </submittedName>
</protein>
<keyword evidence="2" id="KW-1185">Reference proteome</keyword>
<dbReference type="RefSeq" id="WP_107932704.1">
    <property type="nucleotide sequence ID" value="NZ_PZZN01000002.1"/>
</dbReference>
<evidence type="ECO:0000313" key="2">
    <source>
        <dbReference type="Proteomes" id="UP000240996"/>
    </source>
</evidence>